<sequence>MIFSDSLKKEFRLSHKGVPQGGVLSPLLYLIYVRDITEGVPKTVTISQFVDDIVMYCSYGNVEKFKSLVQKAVNITNANLGKIGLGFEPDKTAFLHINCKKIKPGETVLNLCGKDSCESIRFLGIVIDYKLSFIPHLNSVVAKCATRSNILKFLCGVKWGSHPSTLLILYKSFVRSIIDYCSFVYFPTATIHVEKLEKVQIACLRTALGLRRTTPNNVVLAESKLQSIQERSKSLGKCYFTKILSNSILPSFQTIQSIIHNKNGNRNTIKLNEKPNLLKQCILDVTDLNIKAHKNYNIYCFDYNVLKTSLNVNYDLGKHMKIAKDPNTILNAFLRENNSHVVFTDGSKTNDQT</sequence>
<dbReference type="GO" id="GO:0071897">
    <property type="term" value="P:DNA biosynthetic process"/>
    <property type="evidence" value="ECO:0007669"/>
    <property type="project" value="UniProtKB-ARBA"/>
</dbReference>
<dbReference type="AlphaFoldDB" id="A0A1Y1K8S0"/>
<name>A0A1Y1K8S0_PHOPY</name>
<organism evidence="2">
    <name type="scientific">Photinus pyralis</name>
    <name type="common">Common eastern firefly</name>
    <name type="synonym">Lampyris pyralis</name>
    <dbReference type="NCBI Taxonomy" id="7054"/>
    <lineage>
        <taxon>Eukaryota</taxon>
        <taxon>Metazoa</taxon>
        <taxon>Ecdysozoa</taxon>
        <taxon>Arthropoda</taxon>
        <taxon>Hexapoda</taxon>
        <taxon>Insecta</taxon>
        <taxon>Pterygota</taxon>
        <taxon>Neoptera</taxon>
        <taxon>Endopterygota</taxon>
        <taxon>Coleoptera</taxon>
        <taxon>Polyphaga</taxon>
        <taxon>Elateriformia</taxon>
        <taxon>Elateroidea</taxon>
        <taxon>Lampyridae</taxon>
        <taxon>Lampyrinae</taxon>
        <taxon>Photinus</taxon>
    </lineage>
</organism>
<accession>A0A1Y1K8S0</accession>
<proteinExistence type="predicted"/>
<reference evidence="2" key="1">
    <citation type="journal article" date="2016" name="Sci. Rep.">
        <title>Molecular characterization of firefly nuptial gifts: a multi-omics approach sheds light on postcopulatory sexual selection.</title>
        <authorList>
            <person name="Al-Wathiqui N."/>
            <person name="Fallon T.R."/>
            <person name="South A."/>
            <person name="Weng J.K."/>
            <person name="Lewis S.M."/>
        </authorList>
    </citation>
    <scope>NUCLEOTIDE SEQUENCE</scope>
</reference>
<dbReference type="EMBL" id="GEZM01092345">
    <property type="protein sequence ID" value="JAV56590.1"/>
    <property type="molecule type" value="Transcribed_RNA"/>
</dbReference>
<protein>
    <recommendedName>
        <fullName evidence="1">Reverse transcriptase domain-containing protein</fullName>
    </recommendedName>
</protein>
<dbReference type="PANTHER" id="PTHR33332">
    <property type="entry name" value="REVERSE TRANSCRIPTASE DOMAIN-CONTAINING PROTEIN"/>
    <property type="match status" value="1"/>
</dbReference>
<dbReference type="InterPro" id="IPR000477">
    <property type="entry name" value="RT_dom"/>
</dbReference>
<dbReference type="InterPro" id="IPR043502">
    <property type="entry name" value="DNA/RNA_pol_sf"/>
</dbReference>
<feature type="domain" description="Reverse transcriptase" evidence="1">
    <location>
        <begin position="1"/>
        <end position="127"/>
    </location>
</feature>
<evidence type="ECO:0000313" key="2">
    <source>
        <dbReference type="EMBL" id="JAV56590.1"/>
    </source>
</evidence>
<dbReference type="SUPFAM" id="SSF56672">
    <property type="entry name" value="DNA/RNA polymerases"/>
    <property type="match status" value="1"/>
</dbReference>
<evidence type="ECO:0000259" key="1">
    <source>
        <dbReference type="PROSITE" id="PS50878"/>
    </source>
</evidence>
<dbReference type="Pfam" id="PF00078">
    <property type="entry name" value="RVT_1"/>
    <property type="match status" value="1"/>
</dbReference>
<dbReference type="PROSITE" id="PS50878">
    <property type="entry name" value="RT_POL"/>
    <property type="match status" value="1"/>
</dbReference>